<dbReference type="AlphaFoldDB" id="A0A7W0CGK4"/>
<dbReference type="InterPro" id="IPR023214">
    <property type="entry name" value="HAD_sf"/>
</dbReference>
<gene>
    <name evidence="1" type="ORF">HNR30_001911</name>
</gene>
<dbReference type="Proteomes" id="UP000530928">
    <property type="component" value="Unassembled WGS sequence"/>
</dbReference>
<dbReference type="RefSeq" id="WP_181609384.1">
    <property type="nucleotide sequence ID" value="NZ_BAABAM010000006.1"/>
</dbReference>
<evidence type="ECO:0000313" key="2">
    <source>
        <dbReference type="Proteomes" id="UP000530928"/>
    </source>
</evidence>
<name>A0A7W0CGK4_9ACTN</name>
<comment type="caution">
    <text evidence="1">The sequence shown here is derived from an EMBL/GenBank/DDBJ whole genome shotgun (WGS) entry which is preliminary data.</text>
</comment>
<organism evidence="1 2">
    <name type="scientific">Nonomuraea soli</name>
    <dbReference type="NCBI Taxonomy" id="1032476"/>
    <lineage>
        <taxon>Bacteria</taxon>
        <taxon>Bacillati</taxon>
        <taxon>Actinomycetota</taxon>
        <taxon>Actinomycetes</taxon>
        <taxon>Streptosporangiales</taxon>
        <taxon>Streptosporangiaceae</taxon>
        <taxon>Nonomuraea</taxon>
    </lineage>
</organism>
<dbReference type="Gene3D" id="3.40.50.1000">
    <property type="entry name" value="HAD superfamily/HAD-like"/>
    <property type="match status" value="1"/>
</dbReference>
<accession>A0A7W0CGK4</accession>
<evidence type="ECO:0000313" key="1">
    <source>
        <dbReference type="EMBL" id="MBA2890570.1"/>
    </source>
</evidence>
<protein>
    <recommendedName>
        <fullName evidence="3">HAD family phosphatase</fullName>
    </recommendedName>
</protein>
<dbReference type="SUPFAM" id="SSF56784">
    <property type="entry name" value="HAD-like"/>
    <property type="match status" value="1"/>
</dbReference>
<keyword evidence="2" id="KW-1185">Reference proteome</keyword>
<evidence type="ECO:0008006" key="3">
    <source>
        <dbReference type="Google" id="ProtNLM"/>
    </source>
</evidence>
<proteinExistence type="predicted"/>
<dbReference type="InterPro" id="IPR036412">
    <property type="entry name" value="HAD-like_sf"/>
</dbReference>
<reference evidence="1 2" key="1">
    <citation type="submission" date="2020-07" db="EMBL/GenBank/DDBJ databases">
        <title>Genomic Encyclopedia of Type Strains, Phase IV (KMG-IV): sequencing the most valuable type-strain genomes for metagenomic binning, comparative biology and taxonomic classification.</title>
        <authorList>
            <person name="Goeker M."/>
        </authorList>
    </citation>
    <scope>NUCLEOTIDE SEQUENCE [LARGE SCALE GENOMIC DNA]</scope>
    <source>
        <strain evidence="1 2">DSM 45533</strain>
    </source>
</reference>
<sequence length="276" mass="29306">MRWDPEVRLVVADVDDTLAEPYLPIETEMRDELSALLAAGVKLLLASGAGIGAIDARVVSRLPSHLRREVLVAHCNGAEVYGYGPAGGRLPDPLYSVVTASQRAQLRSALHVVELAVKELELRECERPPAPPGTVVVDDRGVQLSLDLGSRRERDTLLDRTRELLAGGGLAVEARPGGDLAVDVVLPHVDKGRAVQAVLGCHLAGTGPAEVWGDQFSVSGRGADVPMALAVPGGTRVISFRDGPAPDLPPVPGMRAWPGPTFLHRGVLDHLKGRTR</sequence>
<dbReference type="EMBL" id="JACDUR010000002">
    <property type="protein sequence ID" value="MBA2890570.1"/>
    <property type="molecule type" value="Genomic_DNA"/>
</dbReference>